<keyword evidence="4 6" id="KW-0472">Membrane</keyword>
<keyword evidence="7" id="KW-0378">Hydrolase</keyword>
<dbReference type="PANTHER" id="PTHR30168:SF0">
    <property type="entry name" value="INNER MEMBRANE PROTEIN"/>
    <property type="match status" value="1"/>
</dbReference>
<feature type="region of interest" description="Disordered" evidence="5">
    <location>
        <begin position="1"/>
        <end position="26"/>
    </location>
</feature>
<feature type="region of interest" description="Disordered" evidence="5">
    <location>
        <begin position="254"/>
        <end position="273"/>
    </location>
</feature>
<dbReference type="PANTHER" id="PTHR30168">
    <property type="entry name" value="PUTATIVE MEMBRANE PROTEIN YPFJ"/>
    <property type="match status" value="1"/>
</dbReference>
<evidence type="ECO:0000256" key="3">
    <source>
        <dbReference type="ARBA" id="ARBA00022989"/>
    </source>
</evidence>
<keyword evidence="7" id="KW-0645">Protease</keyword>
<dbReference type="GO" id="GO:0016020">
    <property type="term" value="C:membrane"/>
    <property type="evidence" value="ECO:0007669"/>
    <property type="project" value="UniProtKB-SubCell"/>
</dbReference>
<reference evidence="7" key="1">
    <citation type="submission" date="2020-02" db="EMBL/GenBank/DDBJ databases">
        <authorList>
            <person name="Meier V. D."/>
        </authorList>
    </citation>
    <scope>NUCLEOTIDE SEQUENCE</scope>
    <source>
        <strain evidence="7">AVDCRST_MAG16</strain>
    </source>
</reference>
<proteinExistence type="predicted"/>
<dbReference type="Pfam" id="PF04228">
    <property type="entry name" value="Zn_peptidase"/>
    <property type="match status" value="1"/>
</dbReference>
<sequence length="298" mass="30854">MDFDDAARLDTSRVSDVRGRGGGRGGGRGMAIGGGGLGLVGLIIAALLGINPADLTGGGGTDSLGADPYGDSGLATTQDLAQRCQTGADADRDETCRFVAIENSLQDYWSGALRGFTPPTTSLFGQAVSTGCGNASSAVGPFYCPADQGIYLDPGFFQQLQTTYGARGGDFAQAYVLAHEYGHHVQNLTGANERASQLGSQGEQSGSVRLELQADCYAGAWAANASRDGFITFDDTDVVEGLSAAAAVGDDRIQEKSAGRVDPESWTHGSAEQRQKWFRTGLSSGDPATCDTFSVPTV</sequence>
<evidence type="ECO:0000256" key="6">
    <source>
        <dbReference type="SAM" id="Phobius"/>
    </source>
</evidence>
<organism evidence="7">
    <name type="scientific">uncultured Frankineae bacterium</name>
    <dbReference type="NCBI Taxonomy" id="437475"/>
    <lineage>
        <taxon>Bacteria</taxon>
        <taxon>Bacillati</taxon>
        <taxon>Actinomycetota</taxon>
        <taxon>Actinomycetes</taxon>
        <taxon>Frankiales</taxon>
        <taxon>environmental samples</taxon>
    </lineage>
</organism>
<accession>A0A6J4KQ44</accession>
<name>A0A6J4KQ44_9ACTN</name>
<feature type="transmembrane region" description="Helical" evidence="6">
    <location>
        <begin position="30"/>
        <end position="50"/>
    </location>
</feature>
<evidence type="ECO:0000256" key="5">
    <source>
        <dbReference type="SAM" id="MobiDB-lite"/>
    </source>
</evidence>
<protein>
    <submittedName>
        <fullName evidence="7">YpfJ protein, zinc metalloprotease superfamily</fullName>
    </submittedName>
</protein>
<gene>
    <name evidence="7" type="ORF">AVDCRST_MAG16-1</name>
</gene>
<comment type="subcellular location">
    <subcellularLocation>
        <location evidence="1">Membrane</location>
        <topology evidence="1">Single-pass membrane protein</topology>
    </subcellularLocation>
</comment>
<keyword evidence="2 6" id="KW-0812">Transmembrane</keyword>
<evidence type="ECO:0000256" key="2">
    <source>
        <dbReference type="ARBA" id="ARBA00022692"/>
    </source>
</evidence>
<keyword evidence="3 6" id="KW-1133">Transmembrane helix</keyword>
<dbReference type="GO" id="GO:0008237">
    <property type="term" value="F:metallopeptidase activity"/>
    <property type="evidence" value="ECO:0007669"/>
    <property type="project" value="UniProtKB-KW"/>
</dbReference>
<feature type="compositionally biased region" description="Basic and acidic residues" evidence="5">
    <location>
        <begin position="1"/>
        <end position="19"/>
    </location>
</feature>
<dbReference type="AlphaFoldDB" id="A0A6J4KQ44"/>
<keyword evidence="7" id="KW-0482">Metalloprotease</keyword>
<dbReference type="InterPro" id="IPR007343">
    <property type="entry name" value="Uncharacterised_pept_Zn_put"/>
</dbReference>
<evidence type="ECO:0000313" key="7">
    <source>
        <dbReference type="EMBL" id="CAA9308827.1"/>
    </source>
</evidence>
<evidence type="ECO:0000256" key="4">
    <source>
        <dbReference type="ARBA" id="ARBA00023136"/>
    </source>
</evidence>
<dbReference type="EMBL" id="CADCUE010000001">
    <property type="protein sequence ID" value="CAA9308827.1"/>
    <property type="molecule type" value="Genomic_DNA"/>
</dbReference>
<dbReference type="GO" id="GO:0006508">
    <property type="term" value="P:proteolysis"/>
    <property type="evidence" value="ECO:0007669"/>
    <property type="project" value="UniProtKB-KW"/>
</dbReference>
<evidence type="ECO:0000256" key="1">
    <source>
        <dbReference type="ARBA" id="ARBA00004167"/>
    </source>
</evidence>